<dbReference type="KEGG" id="gur:Gura_0552"/>
<dbReference type="STRING" id="351605.Gura_0552"/>
<evidence type="ECO:0000313" key="2">
    <source>
        <dbReference type="Proteomes" id="UP000006695"/>
    </source>
</evidence>
<protein>
    <recommendedName>
        <fullName evidence="3">TIGR04442 family protein</fullName>
    </recommendedName>
</protein>
<accession>A5GCC4</accession>
<evidence type="ECO:0008006" key="3">
    <source>
        <dbReference type="Google" id="ProtNLM"/>
    </source>
</evidence>
<evidence type="ECO:0000313" key="1">
    <source>
        <dbReference type="EMBL" id="ABQ24766.1"/>
    </source>
</evidence>
<keyword evidence="2" id="KW-1185">Reference proteome</keyword>
<dbReference type="AlphaFoldDB" id="A5GCC4"/>
<gene>
    <name evidence="1" type="ordered locus">Gura_0552</name>
</gene>
<proteinExistence type="predicted"/>
<sequence length="617" mass="72426">MDLMHNDIRLHGYVDKDIEYFAIVAGTEAHNRYFFNTNQEDGRELRIFSPGNEFIIGKESITHHGNGGSFCEYMFGVDQPIADLAKGDAINRLVMYGTHYSNQNGTLKFSNRTDGTQSYEKIFFDGNAVCNYFFCVSSKKISGDLDKQQEEIVRRLGKALKRSIAVWEEDDNRIIAELFDLLHDPKAQLFLFKLINKKHQKYSDFFKSLYFKNKKIADEDFTRLSVLAEEHSIDRYQQERIRIDIMYKHPDNKRIVDEYKNILIACNRKGEINKLENARLTRLKTLSVRNKIPGALFYTLDEMLKKDKKLVDLEENNYISETRQILEGMFLSERQIENAIDREDMLKLLYAKKQAAENRDHTFEEILLDASKLCDEKIRDGADISLLEGFSYIITYFDRYDSTSSIINQLAFMENVKISEEMIRSLLGNKSEFDNLAPDLFKKLFLSGIFENKYLGTYGRKKVSALIKGLNQIEENRLTISALLEQLLKIDEEERIFITLLEHVRERIRNFYSKYATRADQDALKREVTEELRHKRLLTGDIPETLFRETILAIKKEAIYLHNLLPIIIVEKDTSLREDFLENSGLDRFYVEELEREYYELNDLNMEELYQIRKGLN</sequence>
<dbReference type="EMBL" id="CP000698">
    <property type="protein sequence ID" value="ABQ24766.1"/>
    <property type="molecule type" value="Genomic_DNA"/>
</dbReference>
<dbReference type="Proteomes" id="UP000006695">
    <property type="component" value="Chromosome"/>
</dbReference>
<dbReference type="InterPro" id="IPR031040">
    <property type="entry name" value="CHP04442"/>
</dbReference>
<reference evidence="1 2" key="1">
    <citation type="submission" date="2007-05" db="EMBL/GenBank/DDBJ databases">
        <title>Complete sequence of Geobacter uraniireducens Rf4.</title>
        <authorList>
            <consortium name="US DOE Joint Genome Institute"/>
            <person name="Copeland A."/>
            <person name="Lucas S."/>
            <person name="Lapidus A."/>
            <person name="Barry K."/>
            <person name="Detter J.C."/>
            <person name="Glavina del Rio T."/>
            <person name="Hammon N."/>
            <person name="Israni S."/>
            <person name="Dalin E."/>
            <person name="Tice H."/>
            <person name="Pitluck S."/>
            <person name="Chertkov O."/>
            <person name="Brettin T."/>
            <person name="Bruce D."/>
            <person name="Han C."/>
            <person name="Schmutz J."/>
            <person name="Larimer F."/>
            <person name="Land M."/>
            <person name="Hauser L."/>
            <person name="Kyrpides N."/>
            <person name="Mikhailova N."/>
            <person name="Shelobolina E."/>
            <person name="Aklujkar M."/>
            <person name="Lovley D."/>
            <person name="Richardson P."/>
        </authorList>
    </citation>
    <scope>NUCLEOTIDE SEQUENCE [LARGE SCALE GENOMIC DNA]</scope>
    <source>
        <strain evidence="2">ATCC BAA-1134 / JCM 13001 / Rf4</strain>
    </source>
</reference>
<name>A5GCC4_GEOUR</name>
<dbReference type="HOGENOM" id="CLU_450438_0_0_7"/>
<organism evidence="1 2">
    <name type="scientific">Geotalea uraniireducens (strain Rf4)</name>
    <name type="common">Geobacter uraniireducens</name>
    <dbReference type="NCBI Taxonomy" id="351605"/>
    <lineage>
        <taxon>Bacteria</taxon>
        <taxon>Pseudomonadati</taxon>
        <taxon>Thermodesulfobacteriota</taxon>
        <taxon>Desulfuromonadia</taxon>
        <taxon>Geobacterales</taxon>
        <taxon>Geobacteraceae</taxon>
        <taxon>Geotalea</taxon>
    </lineage>
</organism>
<dbReference type="NCBIfam" id="TIGR04442">
    <property type="entry name" value="TIGR04442 family protein"/>
    <property type="match status" value="1"/>
</dbReference>